<comment type="caution">
    <text evidence="1">The sequence shown here is derived from an EMBL/GenBank/DDBJ whole genome shotgun (WGS) entry which is preliminary data.</text>
</comment>
<evidence type="ECO:0008006" key="3">
    <source>
        <dbReference type="Google" id="ProtNLM"/>
    </source>
</evidence>
<name>A0ABU3Y481_9SPHN</name>
<reference evidence="1 2" key="1">
    <citation type="submission" date="2023-10" db="EMBL/GenBank/DDBJ databases">
        <title>Sphingomonas sp. HF-S4 16S ribosomal RNA gene Genome sequencing and assembly.</title>
        <authorList>
            <person name="Lee H."/>
        </authorList>
    </citation>
    <scope>NUCLEOTIDE SEQUENCE [LARGE SCALE GENOMIC DNA]</scope>
    <source>
        <strain evidence="1 2">HF-S4</strain>
    </source>
</reference>
<dbReference type="EMBL" id="JAWJEJ010000001">
    <property type="protein sequence ID" value="MDV3456205.1"/>
    <property type="molecule type" value="Genomic_DNA"/>
</dbReference>
<gene>
    <name evidence="1" type="ORF">RZN05_04355</name>
</gene>
<keyword evidence="2" id="KW-1185">Reference proteome</keyword>
<evidence type="ECO:0000313" key="2">
    <source>
        <dbReference type="Proteomes" id="UP001273531"/>
    </source>
</evidence>
<dbReference type="RefSeq" id="WP_317225401.1">
    <property type="nucleotide sequence ID" value="NZ_JAWJEJ010000001.1"/>
</dbReference>
<dbReference type="Proteomes" id="UP001273531">
    <property type="component" value="Unassembled WGS sequence"/>
</dbReference>
<proteinExistence type="predicted"/>
<organism evidence="1 2">
    <name type="scientific">Sphingomonas agrestis</name>
    <dbReference type="NCBI Taxonomy" id="3080540"/>
    <lineage>
        <taxon>Bacteria</taxon>
        <taxon>Pseudomonadati</taxon>
        <taxon>Pseudomonadota</taxon>
        <taxon>Alphaproteobacteria</taxon>
        <taxon>Sphingomonadales</taxon>
        <taxon>Sphingomonadaceae</taxon>
        <taxon>Sphingomonas</taxon>
    </lineage>
</organism>
<evidence type="ECO:0000313" key="1">
    <source>
        <dbReference type="EMBL" id="MDV3456205.1"/>
    </source>
</evidence>
<protein>
    <recommendedName>
        <fullName evidence="3">MarR family transcriptional regulator</fullName>
    </recommendedName>
</protein>
<sequence>MPSEHPPLPPYATAETLKRHPRFEAAVSNLIDGLATLYGEDRWRIRELSEYKRAVTFMLAICIAAGEREAEPETWLTVARLVQLAEIMAIGPARRVRRYVEEMRADGYLIETPMAEDRRRHRLRPSEAMLAIDREWVAVFHAPLALMMPDEPRYQAAVAQDPDFHQYYRARSLMTLALARETMVEHPPVDSFLHQAGGARILATLLQSARDQFGGWTEPGFYSLAAERSATTRVHVRSMLRNAAAAGYVEIAESRGARVRATALLIDDFSNWSADSLATTDLVSLLGTF</sequence>
<accession>A0ABU3Y481</accession>